<name>A0A821NYD0_9BILA</name>
<feature type="repeat" description="NHL" evidence="2">
    <location>
        <begin position="50"/>
        <end position="91"/>
    </location>
</feature>
<dbReference type="EMBL" id="CAJOBP010046954">
    <property type="protein sequence ID" value="CAF4794446.1"/>
    <property type="molecule type" value="Genomic_DNA"/>
</dbReference>
<evidence type="ECO:0000256" key="1">
    <source>
        <dbReference type="ARBA" id="ARBA00022737"/>
    </source>
</evidence>
<keyword evidence="1" id="KW-0677">Repeat</keyword>
<evidence type="ECO:0008006" key="5">
    <source>
        <dbReference type="Google" id="ProtNLM"/>
    </source>
</evidence>
<dbReference type="InterPro" id="IPR011042">
    <property type="entry name" value="6-blade_b-propeller_TolB-like"/>
</dbReference>
<dbReference type="SUPFAM" id="SSF101898">
    <property type="entry name" value="NHL repeat"/>
    <property type="match status" value="1"/>
</dbReference>
<organism evidence="3 4">
    <name type="scientific">Rotaria socialis</name>
    <dbReference type="NCBI Taxonomy" id="392032"/>
    <lineage>
        <taxon>Eukaryota</taxon>
        <taxon>Metazoa</taxon>
        <taxon>Spiralia</taxon>
        <taxon>Gnathifera</taxon>
        <taxon>Rotifera</taxon>
        <taxon>Eurotatoria</taxon>
        <taxon>Bdelloidea</taxon>
        <taxon>Philodinida</taxon>
        <taxon>Philodinidae</taxon>
        <taxon>Rotaria</taxon>
    </lineage>
</organism>
<gene>
    <name evidence="3" type="ORF">UJA718_LOCUS40992</name>
</gene>
<reference evidence="3" key="1">
    <citation type="submission" date="2021-02" db="EMBL/GenBank/DDBJ databases">
        <authorList>
            <person name="Nowell W R."/>
        </authorList>
    </citation>
    <scope>NUCLEOTIDE SEQUENCE</scope>
</reference>
<dbReference type="AlphaFoldDB" id="A0A821NYD0"/>
<protein>
    <recommendedName>
        <fullName evidence="5">NHL repeat-containing protein 2</fullName>
    </recommendedName>
</protein>
<keyword evidence="4" id="KW-1185">Reference proteome</keyword>
<comment type="caution">
    <text evidence="3">The sequence shown here is derived from an EMBL/GenBank/DDBJ whole genome shotgun (WGS) entry which is preliminary data.</text>
</comment>
<evidence type="ECO:0000313" key="3">
    <source>
        <dbReference type="EMBL" id="CAF4794446.1"/>
    </source>
</evidence>
<dbReference type="PROSITE" id="PS51125">
    <property type="entry name" value="NHL"/>
    <property type="match status" value="1"/>
</dbReference>
<accession>A0A821NYD0</accession>
<evidence type="ECO:0000256" key="2">
    <source>
        <dbReference type="PROSITE-ProRule" id="PRU00504"/>
    </source>
</evidence>
<proteinExistence type="predicted"/>
<dbReference type="Proteomes" id="UP000663873">
    <property type="component" value="Unassembled WGS sequence"/>
</dbReference>
<evidence type="ECO:0000313" key="4">
    <source>
        <dbReference type="Proteomes" id="UP000663873"/>
    </source>
</evidence>
<dbReference type="Pfam" id="PF01436">
    <property type="entry name" value="NHL"/>
    <property type="match status" value="1"/>
</dbReference>
<sequence>MQWPVGSKECILVAGGNGEDDVANQLNGPSPVVVDRMGALSQKWAVLLLAEGVGGIGMDHLSFPEDLAFDRQGNIYVVDNDNHCVQMFAIDKSFCPKTMD</sequence>
<dbReference type="InterPro" id="IPR001258">
    <property type="entry name" value="NHL_repeat"/>
</dbReference>
<dbReference type="Gene3D" id="2.120.10.30">
    <property type="entry name" value="TolB, C-terminal domain"/>
    <property type="match status" value="1"/>
</dbReference>